<reference evidence="2" key="1">
    <citation type="submission" date="2022-10" db="EMBL/GenBank/DDBJ databases">
        <title>The complete genomes of actinobacterial strains from the NBC collection.</title>
        <authorList>
            <person name="Joergensen T.S."/>
            <person name="Alvarez Arevalo M."/>
            <person name="Sterndorff E.B."/>
            <person name="Faurdal D."/>
            <person name="Vuksanovic O."/>
            <person name="Mourched A.-S."/>
            <person name="Charusanti P."/>
            <person name="Shaw S."/>
            <person name="Blin K."/>
            <person name="Weber T."/>
        </authorList>
    </citation>
    <scope>NUCLEOTIDE SEQUENCE</scope>
    <source>
        <strain evidence="2">NBC_01432</strain>
    </source>
</reference>
<dbReference type="SUPFAM" id="SSF54593">
    <property type="entry name" value="Glyoxalase/Bleomycin resistance protein/Dihydroxybiphenyl dioxygenase"/>
    <property type="match status" value="1"/>
</dbReference>
<feature type="domain" description="Glyoxalase/fosfomycin resistance/dioxygenase" evidence="1">
    <location>
        <begin position="15"/>
        <end position="118"/>
    </location>
</feature>
<proteinExistence type="predicted"/>
<evidence type="ECO:0000313" key="3">
    <source>
        <dbReference type="Proteomes" id="UP001432209"/>
    </source>
</evidence>
<keyword evidence="3" id="KW-1185">Reference proteome</keyword>
<dbReference type="EMBL" id="CP109495">
    <property type="protein sequence ID" value="WUX50627.1"/>
    <property type="molecule type" value="Genomic_DNA"/>
</dbReference>
<organism evidence="2 3">
    <name type="scientific">Streptomyces niveus</name>
    <name type="common">Streptomyces spheroides</name>
    <dbReference type="NCBI Taxonomy" id="193462"/>
    <lineage>
        <taxon>Bacteria</taxon>
        <taxon>Bacillati</taxon>
        <taxon>Actinomycetota</taxon>
        <taxon>Actinomycetes</taxon>
        <taxon>Kitasatosporales</taxon>
        <taxon>Streptomycetaceae</taxon>
        <taxon>Streptomyces</taxon>
    </lineage>
</organism>
<dbReference type="Proteomes" id="UP001432209">
    <property type="component" value="Chromosome"/>
</dbReference>
<dbReference type="InterPro" id="IPR029068">
    <property type="entry name" value="Glyas_Bleomycin-R_OHBP_Dase"/>
</dbReference>
<dbReference type="Gene3D" id="3.30.720.120">
    <property type="match status" value="1"/>
</dbReference>
<dbReference type="InterPro" id="IPR004360">
    <property type="entry name" value="Glyas_Fos-R_dOase_dom"/>
</dbReference>
<dbReference type="Pfam" id="PF00903">
    <property type="entry name" value="Glyoxalase"/>
    <property type="match status" value="1"/>
</dbReference>
<accession>A0ABZ2A150</accession>
<name>A0ABZ2A150_STRNV</name>
<protein>
    <submittedName>
        <fullName evidence="2">VOC family protein</fullName>
    </submittedName>
</protein>
<dbReference type="RefSeq" id="WP_329074256.1">
    <property type="nucleotide sequence ID" value="NZ_CP109389.1"/>
</dbReference>
<gene>
    <name evidence="2" type="ORF">OG442_03125</name>
</gene>
<sequence length="125" mass="14033">MKWRWRPMLTSFCPVICTSRLAESRAFYHRLFGFTATFTTQWYAALGRPGGRQHEIALLDHAHPALPQALLRPVRAVRLTLAVDGTSQEWDRIAALGATGRPDYRHLVITDPNGVRIDIVAPATV</sequence>
<evidence type="ECO:0000313" key="2">
    <source>
        <dbReference type="EMBL" id="WUX50627.1"/>
    </source>
</evidence>
<evidence type="ECO:0000259" key="1">
    <source>
        <dbReference type="Pfam" id="PF00903"/>
    </source>
</evidence>